<evidence type="ECO:0000313" key="6">
    <source>
        <dbReference type="EMBL" id="MDR4305851.1"/>
    </source>
</evidence>
<dbReference type="InterPro" id="IPR046358">
    <property type="entry name" value="Flagellin_C"/>
</dbReference>
<dbReference type="Pfam" id="PF00669">
    <property type="entry name" value="Flagellin_N"/>
    <property type="match status" value="1"/>
</dbReference>
<sequence length="379" mass="39404">MADITLNSAVRSNLRTMQSTTDLLNRTEERLSTGKKVNSAFDNPGSFFTAQALDRRSSDLSSLLDNVSNSVKTLEAADNGIKAITDVVEGLKATARSAAQSPKGTAYVAAAATFTSPTADDNIEFTVGADATAKTVAVKTGDTVADVAKKINDAGIGISATVEDGKLKLQSDDEFAVTDAGGTGLAAAATDDLTIIDQDAYDKRQGYLKDFNDALAQIDSLAKDASFNGVNLLQSDDLEIVFNEDGTSKLDVKGVNADSGGIGLSALTESAATGTGVTTAGAFDTKAGIDDVLDQIDSAFANLEAQSSKFGSQLQIVQTRETFTKDMIGTLDDGALSLVGADTNEEAANLATLQTRQSLIVSSLSISTSQEQNVLQLLR</sequence>
<name>A0ABU1DCL3_9HYPH</name>
<comment type="similarity">
    <text evidence="1 3">Belongs to the bacterial flagellin family.</text>
</comment>
<accession>A0ABU1DCL3</accession>
<evidence type="ECO:0000259" key="4">
    <source>
        <dbReference type="Pfam" id="PF00669"/>
    </source>
</evidence>
<feature type="domain" description="Flagellin N-terminal" evidence="4">
    <location>
        <begin position="7"/>
        <end position="102"/>
    </location>
</feature>
<dbReference type="RefSeq" id="WP_309389195.1">
    <property type="nucleotide sequence ID" value="NZ_JADBEO010000006.1"/>
</dbReference>
<dbReference type="InterPro" id="IPR001029">
    <property type="entry name" value="Flagellin_N"/>
</dbReference>
<dbReference type="InterPro" id="IPR010810">
    <property type="entry name" value="Flagellin_hook_IN_motif"/>
</dbReference>
<dbReference type="PANTHER" id="PTHR42792:SF2">
    <property type="entry name" value="FLAGELLIN"/>
    <property type="match status" value="1"/>
</dbReference>
<keyword evidence="3" id="KW-0964">Secreted</keyword>
<proteinExistence type="inferred from homology"/>
<comment type="subcellular location">
    <subcellularLocation>
        <location evidence="3">Secreted</location>
    </subcellularLocation>
    <subcellularLocation>
        <location evidence="3">Bacterial flagellum</location>
    </subcellularLocation>
</comment>
<dbReference type="EMBL" id="JADBEO010000006">
    <property type="protein sequence ID" value="MDR4305851.1"/>
    <property type="molecule type" value="Genomic_DNA"/>
</dbReference>
<evidence type="ECO:0000259" key="5">
    <source>
        <dbReference type="Pfam" id="PF00700"/>
    </source>
</evidence>
<dbReference type="Gene3D" id="1.20.1330.10">
    <property type="entry name" value="f41 fragment of flagellin, N-terminal domain"/>
    <property type="match status" value="1"/>
</dbReference>
<comment type="caution">
    <text evidence="6">The sequence shown here is derived from an EMBL/GenBank/DDBJ whole genome shotgun (WGS) entry which is preliminary data.</text>
</comment>
<dbReference type="PANTHER" id="PTHR42792">
    <property type="entry name" value="FLAGELLIN"/>
    <property type="match status" value="1"/>
</dbReference>
<dbReference type="Pfam" id="PF07196">
    <property type="entry name" value="Flagellin_IN"/>
    <property type="match status" value="1"/>
</dbReference>
<comment type="function">
    <text evidence="3">Flagellin is the subunit protein which polymerizes to form the filaments of bacterial flagella.</text>
</comment>
<reference evidence="6" key="1">
    <citation type="submission" date="2020-10" db="EMBL/GenBank/DDBJ databases">
        <authorList>
            <person name="Abbas A."/>
            <person name="Razzaq R."/>
            <person name="Waqas M."/>
            <person name="Abbas N."/>
            <person name="Nielsen T.K."/>
            <person name="Hansen L.H."/>
            <person name="Hussain S."/>
            <person name="Shahid M."/>
        </authorList>
    </citation>
    <scope>NUCLEOTIDE SEQUENCE</scope>
    <source>
        <strain evidence="6">S14</strain>
    </source>
</reference>
<dbReference type="InterPro" id="IPR001492">
    <property type="entry name" value="Flagellin"/>
</dbReference>
<organism evidence="6 7">
    <name type="scientific">Chelatococcus sambhunathii</name>
    <dbReference type="NCBI Taxonomy" id="363953"/>
    <lineage>
        <taxon>Bacteria</taxon>
        <taxon>Pseudomonadati</taxon>
        <taxon>Pseudomonadota</taxon>
        <taxon>Alphaproteobacteria</taxon>
        <taxon>Hyphomicrobiales</taxon>
        <taxon>Chelatococcaceae</taxon>
        <taxon>Chelatococcus</taxon>
    </lineage>
</organism>
<dbReference type="Pfam" id="PF00700">
    <property type="entry name" value="Flagellin_C"/>
    <property type="match status" value="1"/>
</dbReference>
<keyword evidence="2 3" id="KW-0975">Bacterial flagellum</keyword>
<feature type="domain" description="Flagellin C-terminal" evidence="5">
    <location>
        <begin position="293"/>
        <end position="378"/>
    </location>
</feature>
<dbReference type="SUPFAM" id="SSF64518">
    <property type="entry name" value="Phase 1 flagellin"/>
    <property type="match status" value="1"/>
</dbReference>
<evidence type="ECO:0000256" key="1">
    <source>
        <dbReference type="ARBA" id="ARBA00005709"/>
    </source>
</evidence>
<keyword evidence="7" id="KW-1185">Reference proteome</keyword>
<dbReference type="Proteomes" id="UP001181622">
    <property type="component" value="Unassembled WGS sequence"/>
</dbReference>
<gene>
    <name evidence="6" type="ORF">IHQ68_04320</name>
</gene>
<evidence type="ECO:0000256" key="2">
    <source>
        <dbReference type="ARBA" id="ARBA00023143"/>
    </source>
</evidence>
<protein>
    <recommendedName>
        <fullName evidence="3">Flagellin</fullName>
    </recommendedName>
</protein>
<evidence type="ECO:0000256" key="3">
    <source>
        <dbReference type="RuleBase" id="RU362073"/>
    </source>
</evidence>
<evidence type="ECO:0000313" key="7">
    <source>
        <dbReference type="Proteomes" id="UP001181622"/>
    </source>
</evidence>